<dbReference type="Proteomes" id="UP000256779">
    <property type="component" value="Unassembled WGS sequence"/>
</dbReference>
<dbReference type="PANTHER" id="PTHR43669">
    <property type="entry name" value="5-KETO-D-GLUCONATE 5-REDUCTASE"/>
    <property type="match status" value="1"/>
</dbReference>
<proteinExistence type="inferred from homology"/>
<gene>
    <name evidence="3" type="ORF">C7460_10785</name>
</gene>
<dbReference type="AlphaFoldDB" id="A0A3D9L3I5"/>
<evidence type="ECO:0000313" key="4">
    <source>
        <dbReference type="Proteomes" id="UP000256779"/>
    </source>
</evidence>
<accession>A0A3D9L3I5</accession>
<dbReference type="RefSeq" id="WP_115867824.1">
    <property type="nucleotide sequence ID" value="NZ_QREG01000007.1"/>
</dbReference>
<comment type="similarity">
    <text evidence="1">Belongs to the short-chain dehydrogenases/reductases (SDR) family.</text>
</comment>
<dbReference type="InterPro" id="IPR036291">
    <property type="entry name" value="NAD(P)-bd_dom_sf"/>
</dbReference>
<organism evidence="3 4">
    <name type="scientific">Marinoscillum furvescens DSM 4134</name>
    <dbReference type="NCBI Taxonomy" id="1122208"/>
    <lineage>
        <taxon>Bacteria</taxon>
        <taxon>Pseudomonadati</taxon>
        <taxon>Bacteroidota</taxon>
        <taxon>Cytophagia</taxon>
        <taxon>Cytophagales</taxon>
        <taxon>Reichenbachiellaceae</taxon>
        <taxon>Marinoscillum</taxon>
    </lineage>
</organism>
<comment type="caution">
    <text evidence="3">The sequence shown here is derived from an EMBL/GenBank/DDBJ whole genome shotgun (WGS) entry which is preliminary data.</text>
</comment>
<name>A0A3D9L3I5_MARFU</name>
<evidence type="ECO:0000256" key="2">
    <source>
        <dbReference type="ARBA" id="ARBA00023002"/>
    </source>
</evidence>
<dbReference type="Gene3D" id="3.40.50.720">
    <property type="entry name" value="NAD(P)-binding Rossmann-like Domain"/>
    <property type="match status" value="1"/>
</dbReference>
<dbReference type="InterPro" id="IPR002347">
    <property type="entry name" value="SDR_fam"/>
</dbReference>
<reference evidence="3 4" key="1">
    <citation type="submission" date="2018-07" db="EMBL/GenBank/DDBJ databases">
        <title>Genomic Encyclopedia of Type Strains, Phase IV (KMG-IV): sequencing the most valuable type-strain genomes for metagenomic binning, comparative biology and taxonomic classification.</title>
        <authorList>
            <person name="Goeker M."/>
        </authorList>
    </citation>
    <scope>NUCLEOTIDE SEQUENCE [LARGE SCALE GENOMIC DNA]</scope>
    <source>
        <strain evidence="3 4">DSM 4134</strain>
    </source>
</reference>
<dbReference type="Pfam" id="PF00106">
    <property type="entry name" value="adh_short"/>
    <property type="match status" value="1"/>
</dbReference>
<keyword evidence="2" id="KW-0560">Oxidoreductase</keyword>
<dbReference type="EMBL" id="QREG01000007">
    <property type="protein sequence ID" value="RED99803.1"/>
    <property type="molecule type" value="Genomic_DNA"/>
</dbReference>
<sequence length="225" mass="24009">MPKNVLVTGATGNLGTAVCKKLLDQGYQVIGTTRPGSQAPESAVDFFPCDLTDENATAALFDQLKSKYQRLDGVICLVGGFGMGNIRESSSQDMLQMLQLNYFTAYHTAQQAINWMNTTGGGKLIFIGAKPAQEGGAGPVLPYAISKSAVAKLAEIINEDADNQNIQASLVVPSIIDTPPNREGMPDANFSDWVTPEALAANIAHLLSEHGSPLRDVVLKVYNRA</sequence>
<dbReference type="PRINTS" id="PR00081">
    <property type="entry name" value="GDHRDH"/>
</dbReference>
<keyword evidence="4" id="KW-1185">Reference proteome</keyword>
<dbReference type="PANTHER" id="PTHR43669:SF3">
    <property type="entry name" value="ALCOHOL DEHYDROGENASE, PUTATIVE (AFU_ORTHOLOGUE AFUA_3G03445)-RELATED"/>
    <property type="match status" value="1"/>
</dbReference>
<evidence type="ECO:0000313" key="3">
    <source>
        <dbReference type="EMBL" id="RED99803.1"/>
    </source>
</evidence>
<protein>
    <submittedName>
        <fullName evidence="3">NAD(P)-dependent dehydrogenase (Short-subunit alcohol dehydrogenase family)</fullName>
    </submittedName>
</protein>
<dbReference type="OrthoDB" id="9810908at2"/>
<evidence type="ECO:0000256" key="1">
    <source>
        <dbReference type="ARBA" id="ARBA00006484"/>
    </source>
</evidence>
<dbReference type="GO" id="GO:0016491">
    <property type="term" value="F:oxidoreductase activity"/>
    <property type="evidence" value="ECO:0007669"/>
    <property type="project" value="UniProtKB-KW"/>
</dbReference>
<dbReference type="SUPFAM" id="SSF51735">
    <property type="entry name" value="NAD(P)-binding Rossmann-fold domains"/>
    <property type="match status" value="1"/>
</dbReference>